<reference evidence="3 4" key="1">
    <citation type="submission" date="2013-01" db="EMBL/GenBank/DDBJ databases">
        <title>Whole genome shotgun sequence of Gordonia soli NBRC 108243.</title>
        <authorList>
            <person name="Isaki-Nakamura S."/>
            <person name="Hosoyama A."/>
            <person name="Tsuchikane K."/>
            <person name="Ando Y."/>
            <person name="Baba S."/>
            <person name="Ohji S."/>
            <person name="Hamada M."/>
            <person name="Tamura T."/>
            <person name="Yamazoe A."/>
            <person name="Yamazaki S."/>
            <person name="Fujita N."/>
        </authorList>
    </citation>
    <scope>NUCLEOTIDE SEQUENCE [LARGE SCALE GENOMIC DNA]</scope>
    <source>
        <strain evidence="3 4">NBRC 108243</strain>
    </source>
</reference>
<feature type="transmembrane region" description="Helical" evidence="2">
    <location>
        <begin position="81"/>
        <end position="103"/>
    </location>
</feature>
<feature type="transmembrane region" description="Helical" evidence="2">
    <location>
        <begin position="109"/>
        <end position="128"/>
    </location>
</feature>
<keyword evidence="2" id="KW-1133">Transmembrane helix</keyword>
<keyword evidence="2" id="KW-0812">Transmembrane</keyword>
<evidence type="ECO:0000256" key="1">
    <source>
        <dbReference type="SAM" id="MobiDB-lite"/>
    </source>
</evidence>
<evidence type="ECO:0000256" key="2">
    <source>
        <dbReference type="SAM" id="Phobius"/>
    </source>
</evidence>
<protein>
    <submittedName>
        <fullName evidence="3">Uncharacterized protein</fullName>
    </submittedName>
</protein>
<name>M0QQH7_9ACTN</name>
<keyword evidence="4" id="KW-1185">Reference proteome</keyword>
<feature type="transmembrane region" description="Helical" evidence="2">
    <location>
        <begin position="6"/>
        <end position="25"/>
    </location>
</feature>
<dbReference type="RefSeq" id="WP_007625398.1">
    <property type="nucleotide sequence ID" value="NZ_BANX01000044.1"/>
</dbReference>
<gene>
    <name evidence="3" type="ORF">GS4_44_00010</name>
</gene>
<accession>M0QQH7</accession>
<sequence>MQKEVVVAIVAAAAALLAPIVAWLLSRQGQRDLRSSIRRDLDTLNEMNPHSMSAHALEFTIHTNLLVALMRDQRRSVINGAIINSILCLSFVLPGWIVLLLWPEFLPGVFLWINASLTGVFFVVWLSAMVHTITSWSNVEHVVTKLDFWLDHHNVGEVWTRNFDVHPPFHVIDRISCRKYEVSVTREFTPDAADASMTHDQSVTRSDDESPPGASPRI</sequence>
<organism evidence="3 4">
    <name type="scientific">Gordonia soli NBRC 108243</name>
    <dbReference type="NCBI Taxonomy" id="1223545"/>
    <lineage>
        <taxon>Bacteria</taxon>
        <taxon>Bacillati</taxon>
        <taxon>Actinomycetota</taxon>
        <taxon>Actinomycetes</taxon>
        <taxon>Mycobacteriales</taxon>
        <taxon>Gordoniaceae</taxon>
        <taxon>Gordonia</taxon>
    </lineage>
</organism>
<dbReference type="Proteomes" id="UP000011666">
    <property type="component" value="Unassembled WGS sequence"/>
</dbReference>
<evidence type="ECO:0000313" key="3">
    <source>
        <dbReference type="EMBL" id="GAC70920.1"/>
    </source>
</evidence>
<evidence type="ECO:0000313" key="4">
    <source>
        <dbReference type="Proteomes" id="UP000011666"/>
    </source>
</evidence>
<dbReference type="EMBL" id="BANX01000044">
    <property type="protein sequence ID" value="GAC70920.1"/>
    <property type="molecule type" value="Genomic_DNA"/>
</dbReference>
<keyword evidence="2" id="KW-0472">Membrane</keyword>
<dbReference type="AlphaFoldDB" id="M0QQH7"/>
<proteinExistence type="predicted"/>
<feature type="region of interest" description="Disordered" evidence="1">
    <location>
        <begin position="194"/>
        <end position="218"/>
    </location>
</feature>
<comment type="caution">
    <text evidence="3">The sequence shown here is derived from an EMBL/GenBank/DDBJ whole genome shotgun (WGS) entry which is preliminary data.</text>
</comment>